<evidence type="ECO:0000313" key="2">
    <source>
        <dbReference type="EMBL" id="TNN50624.1"/>
    </source>
</evidence>
<dbReference type="EMBL" id="SRLO01000611">
    <property type="protein sequence ID" value="TNN50624.1"/>
    <property type="molecule type" value="Genomic_DNA"/>
</dbReference>
<keyword evidence="3" id="KW-1185">Reference proteome</keyword>
<gene>
    <name evidence="2" type="ORF">EYF80_039198</name>
</gene>
<protein>
    <submittedName>
        <fullName evidence="2">Uncharacterized protein</fullName>
    </submittedName>
</protein>
<reference evidence="2 3" key="1">
    <citation type="submission" date="2019-03" db="EMBL/GenBank/DDBJ databases">
        <title>First draft genome of Liparis tanakae, snailfish: a comprehensive survey of snailfish specific genes.</title>
        <authorList>
            <person name="Kim W."/>
            <person name="Song I."/>
            <person name="Jeong J.-H."/>
            <person name="Kim D."/>
            <person name="Kim S."/>
            <person name="Ryu S."/>
            <person name="Song J.Y."/>
            <person name="Lee S.K."/>
        </authorList>
    </citation>
    <scope>NUCLEOTIDE SEQUENCE [LARGE SCALE GENOMIC DNA]</scope>
    <source>
        <tissue evidence="2">Muscle</tissue>
    </source>
</reference>
<accession>A0A4Z2GD37</accession>
<dbReference type="AlphaFoldDB" id="A0A4Z2GD37"/>
<evidence type="ECO:0000313" key="3">
    <source>
        <dbReference type="Proteomes" id="UP000314294"/>
    </source>
</evidence>
<feature type="region of interest" description="Disordered" evidence="1">
    <location>
        <begin position="62"/>
        <end position="89"/>
    </location>
</feature>
<comment type="caution">
    <text evidence="2">The sequence shown here is derived from an EMBL/GenBank/DDBJ whole genome shotgun (WGS) entry which is preliminary data.</text>
</comment>
<proteinExistence type="predicted"/>
<dbReference type="Proteomes" id="UP000314294">
    <property type="component" value="Unassembled WGS sequence"/>
</dbReference>
<organism evidence="2 3">
    <name type="scientific">Liparis tanakae</name>
    <name type="common">Tanaka's snailfish</name>
    <dbReference type="NCBI Taxonomy" id="230148"/>
    <lineage>
        <taxon>Eukaryota</taxon>
        <taxon>Metazoa</taxon>
        <taxon>Chordata</taxon>
        <taxon>Craniata</taxon>
        <taxon>Vertebrata</taxon>
        <taxon>Euteleostomi</taxon>
        <taxon>Actinopterygii</taxon>
        <taxon>Neopterygii</taxon>
        <taxon>Teleostei</taxon>
        <taxon>Neoteleostei</taxon>
        <taxon>Acanthomorphata</taxon>
        <taxon>Eupercaria</taxon>
        <taxon>Perciformes</taxon>
        <taxon>Cottioidei</taxon>
        <taxon>Cottales</taxon>
        <taxon>Liparidae</taxon>
        <taxon>Liparis</taxon>
    </lineage>
</organism>
<name>A0A4Z2GD37_9TELE</name>
<sequence>MNSAISFCICFPFSCFWSSTSKPVMQTLLWGSFLSICGVNTVLNSSTPEHSTRLLHAGRKAALKHNKASPSPRDINSIRTGAKGKTDRP</sequence>
<evidence type="ECO:0000256" key="1">
    <source>
        <dbReference type="SAM" id="MobiDB-lite"/>
    </source>
</evidence>